<evidence type="ECO:0000256" key="1">
    <source>
        <dbReference type="SAM" id="MobiDB-lite"/>
    </source>
</evidence>
<feature type="region of interest" description="Disordered" evidence="1">
    <location>
        <begin position="833"/>
        <end position="853"/>
    </location>
</feature>
<keyword evidence="3" id="KW-1185">Reference proteome</keyword>
<dbReference type="AlphaFoldDB" id="A0A0P1AQT3"/>
<feature type="compositionally biased region" description="Polar residues" evidence="1">
    <location>
        <begin position="959"/>
        <end position="970"/>
    </location>
</feature>
<dbReference type="GeneID" id="36408749"/>
<dbReference type="RefSeq" id="XP_024579870.1">
    <property type="nucleotide sequence ID" value="XM_024729499.1"/>
</dbReference>
<feature type="compositionally biased region" description="Polar residues" evidence="1">
    <location>
        <begin position="77"/>
        <end position="93"/>
    </location>
</feature>
<feature type="region of interest" description="Disordered" evidence="1">
    <location>
        <begin position="1210"/>
        <end position="1230"/>
    </location>
</feature>
<feature type="region of interest" description="Disordered" evidence="1">
    <location>
        <begin position="1168"/>
        <end position="1191"/>
    </location>
</feature>
<protein>
    <submittedName>
        <fullName evidence="2">Uncharacterized protein</fullName>
    </submittedName>
</protein>
<feature type="compositionally biased region" description="Polar residues" evidence="1">
    <location>
        <begin position="180"/>
        <end position="198"/>
    </location>
</feature>
<proteinExistence type="predicted"/>
<evidence type="ECO:0000313" key="2">
    <source>
        <dbReference type="EMBL" id="CEG43501.1"/>
    </source>
</evidence>
<name>A0A0P1AQT3_PLAHL</name>
<accession>A0A0P1AQT3</accession>
<dbReference type="EMBL" id="CCYD01000667">
    <property type="protein sequence ID" value="CEG43501.1"/>
    <property type="molecule type" value="Genomic_DNA"/>
</dbReference>
<feature type="region of interest" description="Disordered" evidence="1">
    <location>
        <begin position="178"/>
        <end position="199"/>
    </location>
</feature>
<feature type="compositionally biased region" description="Low complexity" evidence="1">
    <location>
        <begin position="989"/>
        <end position="1007"/>
    </location>
</feature>
<feature type="compositionally biased region" description="Polar residues" evidence="1">
    <location>
        <begin position="60"/>
        <end position="70"/>
    </location>
</feature>
<sequence length="1230" mass="135451">MISITQTSSSSQPRTFEQSLNVQQQSELVHDCYSRSPQKFLTFANSFKVSDNEEKLLTLRQENSDISVTKQSERSNTDNGNQHSNTPTKSPYLQSLRGEESDPPASFRTPQGSKNLLSSSMSASILVSARLRKSGGNSADIVKRLKVLGTQVSTSGLSSTPYKYSGLTTDSLSRDIRESGSLQGTSISQAGKEATSSAPAPLNVPEKFISVMAAEDIRNAFNLQPTRMSYGCSVALELFNGNFMMVGSPEGKVRVQSLEKIQISHAEGYKDRVIVTLLNLEDVLSAGSIRYGDSVWLQLSVGSGDVSWEQGGVLGAKVRQAPQLKALGLLDDELIRDDAQAPAAVGLPVPVPAYLPMSRDDGDLPVDDAHSRARNRNAIILGKWTIQSAVCQHRNQKKKKFVYNNDEVYFEQDWFYIGADLEAGIAVLRQLPSPVIGKDTKPGDYAIERRGVWKLHLLDLNGGGAGLSLAQQQMECLLLRAKAQLKQSKRMRAGQTKSYGPHLRGGTGFTAQLRAQVATSTRQIESRCADQQERRLQHIHRHLNNKYQRINVALGLKNATALTQRSSCHLNSCASASSIKQENDPRQEQKSKLSSIDDHWEKRNKPILKSATVGNLKRLLVLKSSDAVSSCALCNSSSIKYNLCCQYRDVIQTLEQERVDELRARQTHSEGNLFLERNRASKCKVSHNTRSGDTMTLNGISSIENTIRQEGNESLCCTNSTNASTDALGLSGRSFRLFAKEDEVMVSLIKYKKKEAIRALDEQSRVSTTLSPMAARFRDRFKHIMLSDPTYSGAKRKHHEKTFTAKAETGTLKVQICRQNEQNDIFVPTSGRRAVNCTSSSDSPPKPRPNRKHVPIFYEPQFRQKMRRGNSNNKLYRSSTDEHSTSPISGFDFYLPFSSETSEATYSRLSTDASLASNLVRSGPENVRERLTAIPLFIRDDSDAASALEEQEKPFMPSDVQSTLPPSTSSERLVVDHAVKPSSTLRQIPPSSTSSRSTLYSLPTTSSGQDRGKPIMERVVSDTSPSAELTKLEPFESSQYNEMATTVLRPELDVPLPISPHNILVVNKKQQCTAEVNNEETILSCLTAEYDERNGRKTNATRGSPTGVLPSLSLSNSLLHGGISFLDIFKTKPNFDRLESLTTIVSQENADTKRLKATLSSSLTACLESQKTNSSRSNDGKSADAINPTATPQQRSLACDCNVIHESNGRILNDLGPPPNDPPAFTIGNS</sequence>
<feature type="region of interest" description="Disordered" evidence="1">
    <location>
        <begin position="950"/>
        <end position="970"/>
    </location>
</feature>
<evidence type="ECO:0000313" key="3">
    <source>
        <dbReference type="Proteomes" id="UP000054928"/>
    </source>
</evidence>
<feature type="region of interest" description="Disordered" evidence="1">
    <location>
        <begin position="982"/>
        <end position="1013"/>
    </location>
</feature>
<reference evidence="3" key="1">
    <citation type="submission" date="2014-09" db="EMBL/GenBank/DDBJ databases">
        <authorList>
            <person name="Sharma Rahul"/>
            <person name="Thines Marco"/>
        </authorList>
    </citation>
    <scope>NUCLEOTIDE SEQUENCE [LARGE SCALE GENOMIC DNA]</scope>
</reference>
<feature type="region of interest" description="Disordered" evidence="1">
    <location>
        <begin position="60"/>
        <end position="115"/>
    </location>
</feature>
<dbReference type="Proteomes" id="UP000054928">
    <property type="component" value="Unassembled WGS sequence"/>
</dbReference>
<feature type="compositionally biased region" description="Polar residues" evidence="1">
    <location>
        <begin position="1168"/>
        <end position="1177"/>
    </location>
</feature>
<dbReference type="OrthoDB" id="197011at2759"/>
<organism evidence="2 3">
    <name type="scientific">Plasmopara halstedii</name>
    <name type="common">Downy mildew of sunflower</name>
    <dbReference type="NCBI Taxonomy" id="4781"/>
    <lineage>
        <taxon>Eukaryota</taxon>
        <taxon>Sar</taxon>
        <taxon>Stramenopiles</taxon>
        <taxon>Oomycota</taxon>
        <taxon>Peronosporomycetes</taxon>
        <taxon>Peronosporales</taxon>
        <taxon>Peronosporaceae</taxon>
        <taxon>Plasmopara</taxon>
    </lineage>
</organism>